<dbReference type="Proteomes" id="UP000248857">
    <property type="component" value="Unassembled WGS sequence"/>
</dbReference>
<dbReference type="GO" id="GO:0016671">
    <property type="term" value="F:oxidoreductase activity, acting on a sulfur group of donors, disulfide as acceptor"/>
    <property type="evidence" value="ECO:0007669"/>
    <property type="project" value="TreeGrafter"/>
</dbReference>
<dbReference type="OrthoDB" id="423012at2"/>
<dbReference type="Gene3D" id="3.40.30.10">
    <property type="entry name" value="Glutaredoxin"/>
    <property type="match status" value="1"/>
</dbReference>
<reference evidence="3 4" key="1">
    <citation type="journal article" date="2018" name="Sci. Rep.">
        <title>A novel species of the marine cyanobacterium Acaryochloris with a unique pigment content and lifestyle.</title>
        <authorList>
            <person name="Partensky F."/>
            <person name="Six C."/>
            <person name="Ratin M."/>
            <person name="Garczarek L."/>
            <person name="Vaulot D."/>
            <person name="Probert I."/>
            <person name="Calteau A."/>
            <person name="Gourvil P."/>
            <person name="Marie D."/>
            <person name="Grebert T."/>
            <person name="Bouchier C."/>
            <person name="Le Panse S."/>
            <person name="Gachenot M."/>
            <person name="Rodriguez F."/>
            <person name="Garrido J.L."/>
        </authorList>
    </citation>
    <scope>NUCLEOTIDE SEQUENCE [LARGE SCALE GENOMIC DNA]</scope>
    <source>
        <strain evidence="3 4">RCC1774</strain>
    </source>
</reference>
<evidence type="ECO:0000313" key="3">
    <source>
        <dbReference type="EMBL" id="PZD71979.1"/>
    </source>
</evidence>
<evidence type="ECO:0000313" key="4">
    <source>
        <dbReference type="Proteomes" id="UP000248857"/>
    </source>
</evidence>
<protein>
    <submittedName>
        <fullName evidence="3">Thioredoxin 1</fullName>
    </submittedName>
</protein>
<dbReference type="EMBL" id="PQWO01000013">
    <property type="protein sequence ID" value="PZD71979.1"/>
    <property type="molecule type" value="Genomic_DNA"/>
</dbReference>
<accession>A0A2W1JDY2</accession>
<keyword evidence="1" id="KW-0732">Signal</keyword>
<dbReference type="SUPFAM" id="SSF52833">
    <property type="entry name" value="Thioredoxin-like"/>
    <property type="match status" value="1"/>
</dbReference>
<feature type="signal peptide" evidence="1">
    <location>
        <begin position="1"/>
        <end position="21"/>
    </location>
</feature>
<evidence type="ECO:0000256" key="1">
    <source>
        <dbReference type="SAM" id="SignalP"/>
    </source>
</evidence>
<evidence type="ECO:0000259" key="2">
    <source>
        <dbReference type="PROSITE" id="PS51352"/>
    </source>
</evidence>
<feature type="chain" id="PRO_5015880839" evidence="1">
    <location>
        <begin position="22"/>
        <end position="142"/>
    </location>
</feature>
<gene>
    <name evidence="3" type="primary">trxA_8</name>
    <name evidence="3" type="ORF">C1752_04316</name>
</gene>
<sequence length="142" mass="15916">MHKLLKSILLLGILITCCWTAQPASATSLSGLKVMKEMAQDAVPYEVAIASQKPTILEFYADWCSVCQSMAPTMQTLEQQYGEDINFVMLNVDEAQWLPQMDQYDVTGVPQFTLLNEQQSLVKSLVGRIPQIILADEFEQLS</sequence>
<dbReference type="AlphaFoldDB" id="A0A2W1JDY2"/>
<proteinExistence type="predicted"/>
<keyword evidence="4" id="KW-1185">Reference proteome</keyword>
<dbReference type="InterPro" id="IPR013766">
    <property type="entry name" value="Thioredoxin_domain"/>
</dbReference>
<dbReference type="PANTHER" id="PTHR47353:SF1">
    <property type="entry name" value="THIOREDOXIN-LIKE PROTEIN HCF164, CHLOROPLASTIC"/>
    <property type="match status" value="1"/>
</dbReference>
<comment type="caution">
    <text evidence="3">The sequence shown here is derived from an EMBL/GenBank/DDBJ whole genome shotgun (WGS) entry which is preliminary data.</text>
</comment>
<dbReference type="Pfam" id="PF00085">
    <property type="entry name" value="Thioredoxin"/>
    <property type="match status" value="1"/>
</dbReference>
<dbReference type="InterPro" id="IPR044241">
    <property type="entry name" value="TxlA/HCF164"/>
</dbReference>
<dbReference type="PROSITE" id="PS51352">
    <property type="entry name" value="THIOREDOXIN_2"/>
    <property type="match status" value="1"/>
</dbReference>
<feature type="domain" description="Thioredoxin" evidence="2">
    <location>
        <begin position="15"/>
        <end position="142"/>
    </location>
</feature>
<organism evidence="3 4">
    <name type="scientific">Acaryochloris thomasi RCC1774</name>
    <dbReference type="NCBI Taxonomy" id="1764569"/>
    <lineage>
        <taxon>Bacteria</taxon>
        <taxon>Bacillati</taxon>
        <taxon>Cyanobacteriota</taxon>
        <taxon>Cyanophyceae</taxon>
        <taxon>Acaryochloridales</taxon>
        <taxon>Acaryochloridaceae</taxon>
        <taxon>Acaryochloris</taxon>
        <taxon>Acaryochloris thomasi</taxon>
    </lineage>
</organism>
<dbReference type="PANTHER" id="PTHR47353">
    <property type="entry name" value="THIOREDOXIN-LIKE PROTEIN HCF164, CHLOROPLASTIC"/>
    <property type="match status" value="1"/>
</dbReference>
<dbReference type="InterPro" id="IPR036249">
    <property type="entry name" value="Thioredoxin-like_sf"/>
</dbReference>
<name>A0A2W1JDY2_9CYAN</name>